<dbReference type="GO" id="GO:0042597">
    <property type="term" value="C:periplasmic space"/>
    <property type="evidence" value="ECO:0007669"/>
    <property type="project" value="UniProtKB-ARBA"/>
</dbReference>
<dbReference type="AlphaFoldDB" id="A0A4S4FN10"/>
<comment type="caution">
    <text evidence="6">The sequence shown here is derived from an EMBL/GenBank/DDBJ whole genome shotgun (WGS) entry which is preliminary data.</text>
</comment>
<dbReference type="InterPro" id="IPR030678">
    <property type="entry name" value="Peptide/Ni-bd"/>
</dbReference>
<dbReference type="Proteomes" id="UP000309133">
    <property type="component" value="Unassembled WGS sequence"/>
</dbReference>
<proteinExistence type="inferred from homology"/>
<dbReference type="PROSITE" id="PS51257">
    <property type="entry name" value="PROKAR_LIPOPROTEIN"/>
    <property type="match status" value="1"/>
</dbReference>
<feature type="domain" description="Solute-binding protein family 5" evidence="5">
    <location>
        <begin position="81"/>
        <end position="420"/>
    </location>
</feature>
<evidence type="ECO:0000256" key="3">
    <source>
        <dbReference type="ARBA" id="ARBA00022729"/>
    </source>
</evidence>
<gene>
    <name evidence="6" type="ORF">E6C64_05795</name>
</gene>
<keyword evidence="3 4" id="KW-0732">Signal</keyword>
<dbReference type="Gene3D" id="3.40.190.10">
    <property type="entry name" value="Periplasmic binding protein-like II"/>
    <property type="match status" value="1"/>
</dbReference>
<dbReference type="GO" id="GO:0015833">
    <property type="term" value="P:peptide transport"/>
    <property type="evidence" value="ECO:0007669"/>
    <property type="project" value="TreeGrafter"/>
</dbReference>
<evidence type="ECO:0000256" key="1">
    <source>
        <dbReference type="ARBA" id="ARBA00005695"/>
    </source>
</evidence>
<dbReference type="SUPFAM" id="SSF53850">
    <property type="entry name" value="Periplasmic binding protein-like II"/>
    <property type="match status" value="1"/>
</dbReference>
<dbReference type="InterPro" id="IPR000914">
    <property type="entry name" value="SBP_5_dom"/>
</dbReference>
<evidence type="ECO:0000256" key="4">
    <source>
        <dbReference type="SAM" id="SignalP"/>
    </source>
</evidence>
<dbReference type="GO" id="GO:0043190">
    <property type="term" value="C:ATP-binding cassette (ABC) transporter complex"/>
    <property type="evidence" value="ECO:0007669"/>
    <property type="project" value="InterPro"/>
</dbReference>
<comment type="similarity">
    <text evidence="1">Belongs to the bacterial solute-binding protein 5 family.</text>
</comment>
<feature type="signal peptide" evidence="4">
    <location>
        <begin position="1"/>
        <end position="22"/>
    </location>
</feature>
<dbReference type="OrthoDB" id="9803988at2"/>
<sequence length="520" mass="54003">MKHRSSLLAASAIAAVAAIALAGCSGAGSSTGGAADDRLVVAVGTPPVSLDTLKAAGGVPGTWFETPAYAAILTRDADGAIQPGLAESWQYDGDGNTEFDFTLRDGLKFADGTPLDATAAAASLTYFAATTTGPSKAYFAPMTFTATDDKTVHISTSVPNPIIPDLLTTGLLGGMAISPAGIADETARAGATYGAGQYVLDTKQTVSGDHYVYVPNKQYWDQDSIAYSEIEVRVIPNAQQQVQALKTGQVDAIVGDPSIGGTVTGDGLTEIHQPGTVYNFYLMDRDGKVVPALAEEKVRQALNYAVDREAIATAALGDYGKATDQPAIDAGDASGYDASLDDVYSYDPAKAKQLLSEAGYADGFTIPATYLGFSPTDTKIAEAVAAQLAEVGVTMTLKAEPDFGSWVNDLVSNTFGATLLTGDGAQMYTNAQFGFTQNAVMNQYGVVNDDVNAAFEKFASAGPDDLKAAAQAVNAVIVKQALALPIASNDSIIIFNSKKVKPFYLGATGEVAPIESWPKQ</sequence>
<keyword evidence="2" id="KW-0813">Transport</keyword>
<dbReference type="PIRSF" id="PIRSF002741">
    <property type="entry name" value="MppA"/>
    <property type="match status" value="1"/>
</dbReference>
<reference evidence="6 7" key="1">
    <citation type="submission" date="2019-04" db="EMBL/GenBank/DDBJ databases">
        <authorList>
            <person name="Jiang L."/>
        </authorList>
    </citation>
    <scope>NUCLEOTIDE SEQUENCE [LARGE SCALE GENOMIC DNA]</scope>
    <source>
        <strain evidence="6 7">YIM 131853</strain>
    </source>
</reference>
<dbReference type="Pfam" id="PF00496">
    <property type="entry name" value="SBP_bac_5"/>
    <property type="match status" value="1"/>
</dbReference>
<name>A0A4S4FN10_9MICO</name>
<dbReference type="EMBL" id="SSSM01000003">
    <property type="protein sequence ID" value="THG31584.1"/>
    <property type="molecule type" value="Genomic_DNA"/>
</dbReference>
<dbReference type="PANTHER" id="PTHR30290:SF9">
    <property type="entry name" value="OLIGOPEPTIDE-BINDING PROTEIN APPA"/>
    <property type="match status" value="1"/>
</dbReference>
<evidence type="ECO:0000313" key="7">
    <source>
        <dbReference type="Proteomes" id="UP000309133"/>
    </source>
</evidence>
<dbReference type="PANTHER" id="PTHR30290">
    <property type="entry name" value="PERIPLASMIC BINDING COMPONENT OF ABC TRANSPORTER"/>
    <property type="match status" value="1"/>
</dbReference>
<organism evidence="6 7">
    <name type="scientific">Naasia lichenicola</name>
    <dbReference type="NCBI Taxonomy" id="2565933"/>
    <lineage>
        <taxon>Bacteria</taxon>
        <taxon>Bacillati</taxon>
        <taxon>Actinomycetota</taxon>
        <taxon>Actinomycetes</taxon>
        <taxon>Micrococcales</taxon>
        <taxon>Microbacteriaceae</taxon>
        <taxon>Naasia</taxon>
    </lineage>
</organism>
<protein>
    <submittedName>
        <fullName evidence="6">ABC transporter</fullName>
    </submittedName>
</protein>
<dbReference type="GO" id="GO:1904680">
    <property type="term" value="F:peptide transmembrane transporter activity"/>
    <property type="evidence" value="ECO:0007669"/>
    <property type="project" value="TreeGrafter"/>
</dbReference>
<keyword evidence="7" id="KW-1185">Reference proteome</keyword>
<evidence type="ECO:0000256" key="2">
    <source>
        <dbReference type="ARBA" id="ARBA00022448"/>
    </source>
</evidence>
<dbReference type="InterPro" id="IPR039424">
    <property type="entry name" value="SBP_5"/>
</dbReference>
<dbReference type="Gene3D" id="3.10.105.10">
    <property type="entry name" value="Dipeptide-binding Protein, Domain 3"/>
    <property type="match status" value="1"/>
</dbReference>
<evidence type="ECO:0000259" key="5">
    <source>
        <dbReference type="Pfam" id="PF00496"/>
    </source>
</evidence>
<evidence type="ECO:0000313" key="6">
    <source>
        <dbReference type="EMBL" id="THG31584.1"/>
    </source>
</evidence>
<accession>A0A4S4FN10</accession>
<dbReference type="RefSeq" id="WP_136426704.1">
    <property type="nucleotide sequence ID" value="NZ_SSSM01000003.1"/>
</dbReference>
<feature type="chain" id="PRO_5039335556" evidence="4">
    <location>
        <begin position="23"/>
        <end position="520"/>
    </location>
</feature>